<sequence length="96" mass="10600">MAKQSVSSMTKKVPDAAVFTAIHEELARARLKFPNPQGSMTALTEEVGELAKALLDESWDRVVKEAIQVAVMAIRVATEGDPTLDEYRRQSRNSPD</sequence>
<comment type="caution">
    <text evidence="1">The sequence shown here is derived from an EMBL/GenBank/DDBJ whole genome shotgun (WGS) entry which is preliminary data.</text>
</comment>
<dbReference type="EMBL" id="SRKZ01000006">
    <property type="protein sequence ID" value="TGD78233.1"/>
    <property type="molecule type" value="Genomic_DNA"/>
</dbReference>
<organism evidence="1 2">
    <name type="scientific">Hymenobacter wooponensis</name>
    <dbReference type="NCBI Taxonomy" id="1525360"/>
    <lineage>
        <taxon>Bacteria</taxon>
        <taxon>Pseudomonadati</taxon>
        <taxon>Bacteroidota</taxon>
        <taxon>Cytophagia</taxon>
        <taxon>Cytophagales</taxon>
        <taxon>Hymenobacteraceae</taxon>
        <taxon>Hymenobacter</taxon>
    </lineage>
</organism>
<dbReference type="SUPFAM" id="SSF101386">
    <property type="entry name" value="all-alpha NTP pyrophosphatases"/>
    <property type="match status" value="1"/>
</dbReference>
<accession>A0A4Z0MEQ3</accession>
<dbReference type="Proteomes" id="UP000298284">
    <property type="component" value="Unassembled WGS sequence"/>
</dbReference>
<reference evidence="1 2" key="1">
    <citation type="submission" date="2019-04" db="EMBL/GenBank/DDBJ databases">
        <authorList>
            <person name="Feng G."/>
            <person name="Zhang J."/>
            <person name="Zhu H."/>
        </authorList>
    </citation>
    <scope>NUCLEOTIDE SEQUENCE [LARGE SCALE GENOMIC DNA]</scope>
    <source>
        <strain evidence="1 2">JCM 19491</strain>
    </source>
</reference>
<proteinExistence type="predicted"/>
<name>A0A4Z0MEQ3_9BACT</name>
<dbReference type="AlphaFoldDB" id="A0A4Z0MEQ3"/>
<gene>
    <name evidence="1" type="ORF">EU557_19160</name>
</gene>
<evidence type="ECO:0000313" key="2">
    <source>
        <dbReference type="Proteomes" id="UP000298284"/>
    </source>
</evidence>
<dbReference type="RefSeq" id="WP_167855277.1">
    <property type="nucleotide sequence ID" value="NZ_SRKZ01000006.1"/>
</dbReference>
<keyword evidence="2" id="KW-1185">Reference proteome</keyword>
<evidence type="ECO:0000313" key="1">
    <source>
        <dbReference type="EMBL" id="TGD78233.1"/>
    </source>
</evidence>
<protein>
    <submittedName>
        <fullName evidence="1">Uncharacterized protein</fullName>
    </submittedName>
</protein>